<gene>
    <name evidence="14" type="primary">rnhB</name>
    <name evidence="18" type="ORF">GP480_02855</name>
</gene>
<reference evidence="18 19" key="2">
    <citation type="journal article" date="2020" name="MBio">
        <title>Isolation and Molecular Analysis of a Novel Neorickettsia Species That Causes Potomac Horse Fever.</title>
        <authorList>
            <person name="Teymournejad O."/>
            <person name="Lin M."/>
            <person name="Bekebrede H."/>
            <person name="Kamr A."/>
            <person name="Toribio R.E."/>
            <person name="Arroyo L.G."/>
            <person name="Baird J.D."/>
            <person name="Rikihisa Y."/>
        </authorList>
    </citation>
    <scope>NUCLEOTIDE SEQUENCE [LARGE SCALE GENOMIC DNA]</scope>
    <source>
        <strain evidence="18 19">Fin17</strain>
    </source>
</reference>
<dbReference type="GO" id="GO:0003723">
    <property type="term" value="F:RNA binding"/>
    <property type="evidence" value="ECO:0007669"/>
    <property type="project" value="UniProtKB-UniRule"/>
</dbReference>
<dbReference type="InterPro" id="IPR012337">
    <property type="entry name" value="RNaseH-like_sf"/>
</dbReference>
<dbReference type="InterPro" id="IPR022898">
    <property type="entry name" value="RNase_HII"/>
</dbReference>
<dbReference type="GO" id="GO:0006298">
    <property type="term" value="P:mismatch repair"/>
    <property type="evidence" value="ECO:0007669"/>
    <property type="project" value="TreeGrafter"/>
</dbReference>
<dbReference type="PANTHER" id="PTHR10954:SF18">
    <property type="entry name" value="RIBONUCLEASE HII"/>
    <property type="match status" value="1"/>
</dbReference>
<evidence type="ECO:0000256" key="13">
    <source>
        <dbReference type="ARBA" id="ARBA00023211"/>
    </source>
</evidence>
<feature type="binding site" evidence="14 15">
    <location>
        <position position="16"/>
    </location>
    <ligand>
        <name>a divalent metal cation</name>
        <dbReference type="ChEBI" id="CHEBI:60240"/>
    </ligand>
</feature>
<dbReference type="KEGG" id="nef:GP480_02855"/>
<evidence type="ECO:0000256" key="7">
    <source>
        <dbReference type="ARBA" id="ARBA00019179"/>
    </source>
</evidence>
<evidence type="ECO:0000256" key="3">
    <source>
        <dbReference type="ARBA" id="ARBA00004065"/>
    </source>
</evidence>
<feature type="domain" description="RNase H type-2" evidence="17">
    <location>
        <begin position="9"/>
        <end position="195"/>
    </location>
</feature>
<dbReference type="RefSeq" id="WP_160095697.1">
    <property type="nucleotide sequence ID" value="NZ_CP047224.1"/>
</dbReference>
<comment type="subcellular location">
    <subcellularLocation>
        <location evidence="4 14">Cytoplasm</location>
    </subcellularLocation>
</comment>
<dbReference type="GO" id="GO:0005737">
    <property type="term" value="C:cytoplasm"/>
    <property type="evidence" value="ECO:0007669"/>
    <property type="project" value="UniProtKB-SubCell"/>
</dbReference>
<reference evidence="18 19" key="1">
    <citation type="journal article" date="2020" name="MBio">
        <title>Erratum for Teymournejad et al., 'Isolation and Molecular Analysis of a Novel Neorickettsia Species That Causes Potomac Horse Fever'.</title>
        <authorList>
            <person name="Teymournejad O."/>
            <person name="Lin M."/>
            <person name="Bekebrede H."/>
            <person name="Kamr A."/>
            <person name="Toribio R.E."/>
            <person name="Arroyo L.G."/>
            <person name="Baird J.D."/>
            <person name="Rikihisa Y."/>
        </authorList>
    </citation>
    <scope>NUCLEOTIDE SEQUENCE [LARGE SCALE GENOMIC DNA]</scope>
    <source>
        <strain evidence="18 19">Fin17</strain>
    </source>
</reference>
<keyword evidence="10 14" id="KW-0479">Metal-binding</keyword>
<dbReference type="EMBL" id="CP047224">
    <property type="protein sequence ID" value="QHD65368.1"/>
    <property type="molecule type" value="Genomic_DNA"/>
</dbReference>
<comment type="similarity">
    <text evidence="5 14 16">Belongs to the RNase HII family.</text>
</comment>
<protein>
    <recommendedName>
        <fullName evidence="7 14">Ribonuclease HII</fullName>
        <shortName evidence="14">RNase HII</shortName>
        <ecNumber evidence="6 14">3.1.26.4</ecNumber>
    </recommendedName>
</protein>
<comment type="catalytic activity">
    <reaction evidence="1 14 15 16">
        <text>Endonucleolytic cleavage to 5'-phosphomonoester.</text>
        <dbReference type="EC" id="3.1.26.4"/>
    </reaction>
</comment>
<dbReference type="InterPro" id="IPR036397">
    <property type="entry name" value="RNaseH_sf"/>
</dbReference>
<dbReference type="Pfam" id="PF01351">
    <property type="entry name" value="RNase_HII"/>
    <property type="match status" value="1"/>
</dbReference>
<accession>A0A6P1GAN0</accession>
<evidence type="ECO:0000259" key="17">
    <source>
        <dbReference type="PROSITE" id="PS51975"/>
    </source>
</evidence>
<evidence type="ECO:0000313" key="19">
    <source>
        <dbReference type="Proteomes" id="UP000464912"/>
    </source>
</evidence>
<feature type="binding site" evidence="14 15">
    <location>
        <position position="15"/>
    </location>
    <ligand>
        <name>a divalent metal cation</name>
        <dbReference type="ChEBI" id="CHEBI:60240"/>
    </ligand>
</feature>
<evidence type="ECO:0000256" key="11">
    <source>
        <dbReference type="ARBA" id="ARBA00022759"/>
    </source>
</evidence>
<evidence type="ECO:0000256" key="9">
    <source>
        <dbReference type="ARBA" id="ARBA00022722"/>
    </source>
</evidence>
<dbReference type="InterPro" id="IPR024567">
    <property type="entry name" value="RNase_HII/HIII_dom"/>
</dbReference>
<evidence type="ECO:0000256" key="8">
    <source>
        <dbReference type="ARBA" id="ARBA00022490"/>
    </source>
</evidence>
<evidence type="ECO:0000313" key="18">
    <source>
        <dbReference type="EMBL" id="QHD65368.1"/>
    </source>
</evidence>
<dbReference type="EC" id="3.1.26.4" evidence="6 14"/>
<evidence type="ECO:0000256" key="12">
    <source>
        <dbReference type="ARBA" id="ARBA00022801"/>
    </source>
</evidence>
<keyword evidence="9 14" id="KW-0540">Nuclease</keyword>
<evidence type="ECO:0000256" key="2">
    <source>
        <dbReference type="ARBA" id="ARBA00001946"/>
    </source>
</evidence>
<evidence type="ECO:0000256" key="4">
    <source>
        <dbReference type="ARBA" id="ARBA00004496"/>
    </source>
</evidence>
<dbReference type="SUPFAM" id="SSF53098">
    <property type="entry name" value="Ribonuclease H-like"/>
    <property type="match status" value="1"/>
</dbReference>
<dbReference type="Gene3D" id="3.30.420.10">
    <property type="entry name" value="Ribonuclease H-like superfamily/Ribonuclease H"/>
    <property type="match status" value="1"/>
</dbReference>
<dbReference type="GO" id="GO:0030145">
    <property type="term" value="F:manganese ion binding"/>
    <property type="evidence" value="ECO:0007669"/>
    <property type="project" value="UniProtKB-UniRule"/>
</dbReference>
<dbReference type="InterPro" id="IPR001352">
    <property type="entry name" value="RNase_HII/HIII"/>
</dbReference>
<evidence type="ECO:0000256" key="10">
    <source>
        <dbReference type="ARBA" id="ARBA00022723"/>
    </source>
</evidence>
<keyword evidence="11 14" id="KW-0255">Endonuclease</keyword>
<sequence>MVYRKSENTLIAGIDEVGRGCLAGPVVACAVILKENLAIPGDSKALSSAARLSWYDKIMSNSYSAVGMSTVKEIETMNILNATLLAMERALERLPVMPTTVLIDGRDIIHNAEKYKEVKSIISGDKIYEEIKAASIVAKVTRDRLMEELDHAYPYYRWRFNKGYGTKAHLEALAKYGVTDHHRRKFAPIRKLLLR</sequence>
<dbReference type="GO" id="GO:0032299">
    <property type="term" value="C:ribonuclease H2 complex"/>
    <property type="evidence" value="ECO:0007669"/>
    <property type="project" value="TreeGrafter"/>
</dbReference>
<evidence type="ECO:0000256" key="5">
    <source>
        <dbReference type="ARBA" id="ARBA00007383"/>
    </source>
</evidence>
<dbReference type="AlphaFoldDB" id="A0A6P1GAN0"/>
<comment type="cofactor">
    <cofactor evidence="14 15">
        <name>Mn(2+)</name>
        <dbReference type="ChEBI" id="CHEBI:29035"/>
    </cofactor>
    <cofactor evidence="14 15">
        <name>Mg(2+)</name>
        <dbReference type="ChEBI" id="CHEBI:18420"/>
    </cofactor>
    <text evidence="14 15">Manganese or magnesium. Binds 1 divalent metal ion per monomer in the absence of substrate. May bind a second metal ion after substrate binding.</text>
</comment>
<dbReference type="NCBIfam" id="NF000595">
    <property type="entry name" value="PRK00015.1-3"/>
    <property type="match status" value="1"/>
</dbReference>
<evidence type="ECO:0000256" key="16">
    <source>
        <dbReference type="RuleBase" id="RU003515"/>
    </source>
</evidence>
<evidence type="ECO:0000256" key="1">
    <source>
        <dbReference type="ARBA" id="ARBA00000077"/>
    </source>
</evidence>
<proteinExistence type="inferred from homology"/>
<keyword evidence="13 14" id="KW-0464">Manganese</keyword>
<keyword evidence="19" id="KW-1185">Reference proteome</keyword>
<evidence type="ECO:0000256" key="14">
    <source>
        <dbReference type="HAMAP-Rule" id="MF_00052"/>
    </source>
</evidence>
<evidence type="ECO:0000256" key="6">
    <source>
        <dbReference type="ARBA" id="ARBA00012180"/>
    </source>
</evidence>
<dbReference type="GO" id="GO:0004523">
    <property type="term" value="F:RNA-DNA hybrid ribonuclease activity"/>
    <property type="evidence" value="ECO:0007669"/>
    <property type="project" value="UniProtKB-UniRule"/>
</dbReference>
<dbReference type="CDD" id="cd07182">
    <property type="entry name" value="RNase_HII_bacteria_HII_like"/>
    <property type="match status" value="1"/>
</dbReference>
<evidence type="ECO:0000256" key="15">
    <source>
        <dbReference type="PROSITE-ProRule" id="PRU01319"/>
    </source>
</evidence>
<organism evidence="18 19">
    <name type="scientific">Neorickettsia findlayensis</name>
    <dbReference type="NCBI Taxonomy" id="2686014"/>
    <lineage>
        <taxon>Bacteria</taxon>
        <taxon>Pseudomonadati</taxon>
        <taxon>Pseudomonadota</taxon>
        <taxon>Alphaproteobacteria</taxon>
        <taxon>Rickettsiales</taxon>
        <taxon>Anaplasmataceae</taxon>
        <taxon>Neorickettsia</taxon>
    </lineage>
</organism>
<dbReference type="PROSITE" id="PS51975">
    <property type="entry name" value="RNASE_H_2"/>
    <property type="match status" value="1"/>
</dbReference>
<dbReference type="GO" id="GO:0043137">
    <property type="term" value="P:DNA replication, removal of RNA primer"/>
    <property type="evidence" value="ECO:0007669"/>
    <property type="project" value="TreeGrafter"/>
</dbReference>
<comment type="function">
    <text evidence="3 14 16">Endonuclease that specifically degrades the RNA of RNA-DNA hybrids.</text>
</comment>
<keyword evidence="8 14" id="KW-0963">Cytoplasm</keyword>
<name>A0A6P1GAN0_9RICK</name>
<dbReference type="Proteomes" id="UP000464912">
    <property type="component" value="Chromosome"/>
</dbReference>
<dbReference type="HAMAP" id="MF_00052_B">
    <property type="entry name" value="RNase_HII_B"/>
    <property type="match status" value="1"/>
</dbReference>
<dbReference type="PANTHER" id="PTHR10954">
    <property type="entry name" value="RIBONUCLEASE H2 SUBUNIT A"/>
    <property type="match status" value="1"/>
</dbReference>
<keyword evidence="12 14" id="KW-0378">Hydrolase</keyword>
<comment type="cofactor">
    <cofactor evidence="2">
        <name>Mg(2+)</name>
        <dbReference type="ChEBI" id="CHEBI:18420"/>
    </cofactor>
</comment>
<feature type="binding site" evidence="14 15">
    <location>
        <position position="104"/>
    </location>
    <ligand>
        <name>a divalent metal cation</name>
        <dbReference type="ChEBI" id="CHEBI:60240"/>
    </ligand>
</feature>